<feature type="compositionally biased region" description="Polar residues" evidence="2">
    <location>
        <begin position="297"/>
        <end position="312"/>
    </location>
</feature>
<protein>
    <submittedName>
        <fullName evidence="3">Uncharacterized protein</fullName>
    </submittedName>
</protein>
<keyword evidence="4" id="KW-1185">Reference proteome</keyword>
<organism evidence="3 4">
    <name type="scientific">Dunaliella salina</name>
    <name type="common">Green alga</name>
    <name type="synonym">Protococcus salinus</name>
    <dbReference type="NCBI Taxonomy" id="3046"/>
    <lineage>
        <taxon>Eukaryota</taxon>
        <taxon>Viridiplantae</taxon>
        <taxon>Chlorophyta</taxon>
        <taxon>core chlorophytes</taxon>
        <taxon>Chlorophyceae</taxon>
        <taxon>CS clade</taxon>
        <taxon>Chlamydomonadales</taxon>
        <taxon>Dunaliellaceae</taxon>
        <taxon>Dunaliella</taxon>
    </lineage>
</organism>
<feature type="region of interest" description="Disordered" evidence="2">
    <location>
        <begin position="760"/>
        <end position="789"/>
    </location>
</feature>
<feature type="compositionally biased region" description="Low complexity" evidence="2">
    <location>
        <begin position="453"/>
        <end position="471"/>
    </location>
</feature>
<feature type="region of interest" description="Disordered" evidence="2">
    <location>
        <begin position="90"/>
        <end position="141"/>
    </location>
</feature>
<name>A0ABQ7GPY8_DUNSA</name>
<evidence type="ECO:0000256" key="1">
    <source>
        <dbReference type="SAM" id="Coils"/>
    </source>
</evidence>
<sequence length="1022" mass="107062">MEAGVPGWENTLELMAPLRAINNAMPTAPTAAQQHVEVALQGTAHDVGSVWGAEVGGLGWEGTQLLPFEHPALPAETQRSAAEVAAAALAAAGTGPGSSVGEGTEEASRSSQDGTQGQELVQEDGDSCMSGHAHGSAEDEVGGDADVGLMSLWGLLNLSNYEPAQVSICHHGLYTLLRMVHRSMDPRRRSSAAAILTNIHYNPGNATTLYKAEIKLKFAALLRLRGLSQEARKAKLQQLPLQIKPNSMKAKSLARNVASKNSPKKQADGKGSGALGAAAARRPSTQEKSTKGVRALATSQLEKGLQQMQASMTKDETPPEDQQAHKSPYLMGGRDAAESESGSVVEDPAALETKLAFLRWVVEPGVQVLGDQPAPEELGAGDLAGGAGVTAADLMSRLTNDPEEEAWLAYISSVAAMDDFEQTRYVQGDYLRGSLTRSLAEGAQSLWQSRPVRGPASPPSKSSPRASLRPATANPLRSSKAAASEKAQGNSSPRTAADPEDESSGATPIPHAASSAGKKSSAQKGSTRGSSGPHPRARPTDTKPLRSGSGRAKKDQGGETSKGEGEEVDGGVSGNGTSTGPRQGGEEDGSPSGGNKKHRSKTRINGKPSSAAPRDRPSTAPPAQAGLRCTAGGPLRPASGSLPMWSPHIKGYIQDRNKAGKPSNILAECLLRAGIPESTTEHLASLADEILENKTVKQGRRAAEEAVAAEAAARKAAEEEAEAERLREAGIAEELQVLDLTRFDSIRSLNRRRSSMGRARFSSFGGAHGAPSECSENEGAQSKRRMSRSMSRALSVAVVRASQRGEARAADRAAEYAAKAADAAEAARLPERKMAQRGFSSKRAVPNDSTSTRQNSSTNNSTSTHRTSFASSVSEAGWPKAMVNASLEEAAKEEVVRLLGRDCAGWPKAMVNSSLGEAASKGEVRLFGRDCVEKDAHRISFASLISEAGWLTAMVNSSLGEAASKGEVRLFGRGCVEKDAHRISFASSISGAGWFTAMVNSSLGEAASKEEVSLSGREEGGQ</sequence>
<evidence type="ECO:0000256" key="2">
    <source>
        <dbReference type="SAM" id="MobiDB-lite"/>
    </source>
</evidence>
<keyword evidence="1" id="KW-0175">Coiled coil</keyword>
<evidence type="ECO:0000313" key="4">
    <source>
        <dbReference type="Proteomes" id="UP000815325"/>
    </source>
</evidence>
<dbReference type="EMBL" id="MU069648">
    <property type="protein sequence ID" value="KAF5836665.1"/>
    <property type="molecule type" value="Genomic_DNA"/>
</dbReference>
<feature type="compositionally biased region" description="Low complexity" evidence="2">
    <location>
        <begin position="512"/>
        <end position="526"/>
    </location>
</feature>
<feature type="compositionally biased region" description="Low complexity" evidence="2">
    <location>
        <begin position="849"/>
        <end position="868"/>
    </location>
</feature>
<feature type="compositionally biased region" description="Polar residues" evidence="2">
    <location>
        <begin position="109"/>
        <end position="119"/>
    </location>
</feature>
<gene>
    <name evidence="3" type="ORF">DUNSADRAFT_5591</name>
</gene>
<feature type="region of interest" description="Disordered" evidence="2">
    <location>
        <begin position="247"/>
        <end position="344"/>
    </location>
</feature>
<comment type="caution">
    <text evidence="3">The sequence shown here is derived from an EMBL/GenBank/DDBJ whole genome shotgun (WGS) entry which is preliminary data.</text>
</comment>
<evidence type="ECO:0000313" key="3">
    <source>
        <dbReference type="EMBL" id="KAF5836665.1"/>
    </source>
</evidence>
<feature type="compositionally biased region" description="Basic residues" evidence="2">
    <location>
        <begin position="595"/>
        <end position="604"/>
    </location>
</feature>
<reference evidence="3" key="1">
    <citation type="submission" date="2017-08" db="EMBL/GenBank/DDBJ databases">
        <authorList>
            <person name="Polle J.E."/>
            <person name="Barry K."/>
            <person name="Cushman J."/>
            <person name="Schmutz J."/>
            <person name="Tran D."/>
            <person name="Hathwaick L.T."/>
            <person name="Yim W.C."/>
            <person name="Jenkins J."/>
            <person name="Mckie-Krisberg Z.M."/>
            <person name="Prochnik S."/>
            <person name="Lindquist E."/>
            <person name="Dockter R.B."/>
            <person name="Adam C."/>
            <person name="Molina H."/>
            <person name="Bunkerborg J."/>
            <person name="Jin E."/>
            <person name="Buchheim M."/>
            <person name="Magnuson J."/>
        </authorList>
    </citation>
    <scope>NUCLEOTIDE SEQUENCE</scope>
    <source>
        <strain evidence="3">CCAP 19/18</strain>
    </source>
</reference>
<dbReference type="Proteomes" id="UP000815325">
    <property type="component" value="Unassembled WGS sequence"/>
</dbReference>
<proteinExistence type="predicted"/>
<feature type="compositionally biased region" description="Basic and acidic residues" evidence="2">
    <location>
        <begin position="552"/>
        <end position="565"/>
    </location>
</feature>
<feature type="region of interest" description="Disordered" evidence="2">
    <location>
        <begin position="823"/>
        <end position="873"/>
    </location>
</feature>
<accession>A0ABQ7GPY8</accession>
<feature type="region of interest" description="Disordered" evidence="2">
    <location>
        <begin position="446"/>
        <end position="646"/>
    </location>
</feature>
<feature type="coiled-coil region" evidence="1">
    <location>
        <begin position="700"/>
        <end position="729"/>
    </location>
</feature>